<dbReference type="Pfam" id="PF00583">
    <property type="entry name" value="Acetyltransf_1"/>
    <property type="match status" value="1"/>
</dbReference>
<comment type="caution">
    <text evidence="2">The sequence shown here is derived from an EMBL/GenBank/DDBJ whole genome shotgun (WGS) entry which is preliminary data.</text>
</comment>
<evidence type="ECO:0000313" key="2">
    <source>
        <dbReference type="EMBL" id="MDP5275485.1"/>
    </source>
</evidence>
<dbReference type="InterPro" id="IPR000182">
    <property type="entry name" value="GNAT_dom"/>
</dbReference>
<name>A0ABT9J1J7_9BACL</name>
<proteinExistence type="predicted"/>
<dbReference type="Gene3D" id="3.40.630.30">
    <property type="match status" value="1"/>
</dbReference>
<sequence length="166" mass="19296">MTEQKIQIRSYDMNDAPQLYEIDSLVWNEDNSPIEITLGSLTDYEQKLSSDKYLGVLVAEKEGTICGYINFRAPSQLESHQHVMEIAIAIHPQFQKLGIGRKLLESAYEWGRENGKQKISLRAMSSNSATIQFYHSCGYKEQGRFINEFYLNNQYIDDVFMYKFIK</sequence>
<dbReference type="PANTHER" id="PTHR43072">
    <property type="entry name" value="N-ACETYLTRANSFERASE"/>
    <property type="match status" value="1"/>
</dbReference>
<accession>A0ABT9J1J7</accession>
<dbReference type="SUPFAM" id="SSF55729">
    <property type="entry name" value="Acyl-CoA N-acyltransferases (Nat)"/>
    <property type="match status" value="1"/>
</dbReference>
<evidence type="ECO:0000313" key="3">
    <source>
        <dbReference type="Proteomes" id="UP001231941"/>
    </source>
</evidence>
<organism evidence="2 3">
    <name type="scientific">Chengkuizengella axinellae</name>
    <dbReference type="NCBI Taxonomy" id="3064388"/>
    <lineage>
        <taxon>Bacteria</taxon>
        <taxon>Bacillati</taxon>
        <taxon>Bacillota</taxon>
        <taxon>Bacilli</taxon>
        <taxon>Bacillales</taxon>
        <taxon>Paenibacillaceae</taxon>
        <taxon>Chengkuizengella</taxon>
    </lineage>
</organism>
<reference evidence="2 3" key="1">
    <citation type="submission" date="2023-08" db="EMBL/GenBank/DDBJ databases">
        <authorList>
            <person name="Park J.-S."/>
        </authorList>
    </citation>
    <scope>NUCLEOTIDE SEQUENCE [LARGE SCALE GENOMIC DNA]</scope>
    <source>
        <strain evidence="2 3">2205SS18-9</strain>
    </source>
</reference>
<keyword evidence="3" id="KW-1185">Reference proteome</keyword>
<evidence type="ECO:0000259" key="1">
    <source>
        <dbReference type="PROSITE" id="PS51186"/>
    </source>
</evidence>
<dbReference type="Proteomes" id="UP001231941">
    <property type="component" value="Unassembled WGS sequence"/>
</dbReference>
<dbReference type="RefSeq" id="WP_305992795.1">
    <property type="nucleotide sequence ID" value="NZ_JAVAMP010000008.1"/>
</dbReference>
<dbReference type="PROSITE" id="PS51186">
    <property type="entry name" value="GNAT"/>
    <property type="match status" value="1"/>
</dbReference>
<feature type="domain" description="N-acetyltransferase" evidence="1">
    <location>
        <begin position="6"/>
        <end position="166"/>
    </location>
</feature>
<dbReference type="CDD" id="cd04301">
    <property type="entry name" value="NAT_SF"/>
    <property type="match status" value="1"/>
</dbReference>
<protein>
    <submittedName>
        <fullName evidence="2">GNAT family N-acetyltransferase</fullName>
    </submittedName>
</protein>
<dbReference type="EMBL" id="JAVAMP010000008">
    <property type="protein sequence ID" value="MDP5275485.1"/>
    <property type="molecule type" value="Genomic_DNA"/>
</dbReference>
<dbReference type="InterPro" id="IPR016181">
    <property type="entry name" value="Acyl_CoA_acyltransferase"/>
</dbReference>
<gene>
    <name evidence="2" type="ORF">Q5Y73_15355</name>
</gene>